<feature type="region of interest" description="Disordered" evidence="6">
    <location>
        <begin position="253"/>
        <end position="287"/>
    </location>
</feature>
<keyword evidence="4 5" id="KW-0539">Nucleus</keyword>
<feature type="compositionally biased region" description="Basic and acidic residues" evidence="6">
    <location>
        <begin position="253"/>
        <end position="281"/>
    </location>
</feature>
<feature type="compositionally biased region" description="Basic and acidic residues" evidence="6">
    <location>
        <begin position="329"/>
        <end position="366"/>
    </location>
</feature>
<keyword evidence="2" id="KW-0678">Repressor</keyword>
<evidence type="ECO:0000259" key="7">
    <source>
        <dbReference type="SMART" id="SM00761"/>
    </source>
</evidence>
<dbReference type="GO" id="GO:0000785">
    <property type="term" value="C:chromatin"/>
    <property type="evidence" value="ECO:0007669"/>
    <property type="project" value="TreeGrafter"/>
</dbReference>
<dbReference type="SMART" id="SM00761">
    <property type="entry name" value="HDAC_interact"/>
    <property type="match status" value="1"/>
</dbReference>
<dbReference type="Pfam" id="PF02671">
    <property type="entry name" value="PAH"/>
    <property type="match status" value="2"/>
</dbReference>
<gene>
    <name evidence="8" type="ORF">Nepgr_003499</name>
</gene>
<accession>A0AAD3RZN4</accession>
<dbReference type="InterPro" id="IPR039774">
    <property type="entry name" value="Sin3-like"/>
</dbReference>
<protein>
    <recommendedName>
        <fullName evidence="7">Histone deacetylase interacting domain-containing protein</fullName>
    </recommendedName>
</protein>
<feature type="region of interest" description="Disordered" evidence="6">
    <location>
        <begin position="802"/>
        <end position="841"/>
    </location>
</feature>
<feature type="compositionally biased region" description="Polar residues" evidence="6">
    <location>
        <begin position="747"/>
        <end position="758"/>
    </location>
</feature>
<feature type="region of interest" description="Disordered" evidence="6">
    <location>
        <begin position="1"/>
        <end position="29"/>
    </location>
</feature>
<dbReference type="EMBL" id="BSYO01000003">
    <property type="protein sequence ID" value="GMH01660.1"/>
    <property type="molecule type" value="Genomic_DNA"/>
</dbReference>
<dbReference type="SUPFAM" id="SSF47762">
    <property type="entry name" value="PAH2 domain"/>
    <property type="match status" value="2"/>
</dbReference>
<feature type="domain" description="Histone deacetylase interacting" evidence="7">
    <location>
        <begin position="401"/>
        <end position="501"/>
    </location>
</feature>
<proteinExistence type="predicted"/>
<dbReference type="Pfam" id="PF08295">
    <property type="entry name" value="Sin3_corepress"/>
    <property type="match status" value="1"/>
</dbReference>
<name>A0AAD3RZN4_NEPGR</name>
<dbReference type="Gene3D" id="1.20.1160.11">
    <property type="entry name" value="Paired amphipathic helix"/>
    <property type="match status" value="2"/>
</dbReference>
<dbReference type="FunFam" id="1.20.1160.11:FF:000001">
    <property type="entry name" value="Paired amphipathic helix protein Sin3"/>
    <property type="match status" value="1"/>
</dbReference>
<keyword evidence="9" id="KW-1185">Reference proteome</keyword>
<feature type="region of interest" description="Disordered" evidence="6">
    <location>
        <begin position="693"/>
        <end position="758"/>
    </location>
</feature>
<evidence type="ECO:0000256" key="3">
    <source>
        <dbReference type="ARBA" id="ARBA00022737"/>
    </source>
</evidence>
<comment type="caution">
    <text evidence="8">The sequence shown here is derived from an EMBL/GenBank/DDBJ whole genome shotgun (WGS) entry which is preliminary data.</text>
</comment>
<reference evidence="8" key="1">
    <citation type="submission" date="2023-05" db="EMBL/GenBank/DDBJ databases">
        <title>Nepenthes gracilis genome sequencing.</title>
        <authorList>
            <person name="Fukushima K."/>
        </authorList>
    </citation>
    <scope>NUCLEOTIDE SEQUENCE</scope>
    <source>
        <strain evidence="8">SING2019-196</strain>
    </source>
</reference>
<dbReference type="FunFam" id="1.20.1160.11:FF:000003">
    <property type="entry name" value="Paired amphipathic helix SIN3-like protein"/>
    <property type="match status" value="1"/>
</dbReference>
<feature type="compositionally biased region" description="Polar residues" evidence="6">
    <location>
        <begin position="11"/>
        <end position="21"/>
    </location>
</feature>
<dbReference type="Pfam" id="PF16879">
    <property type="entry name" value="Sin3a_C"/>
    <property type="match status" value="1"/>
</dbReference>
<feature type="compositionally biased region" description="Polar residues" evidence="6">
    <location>
        <begin position="710"/>
        <end position="721"/>
    </location>
</feature>
<dbReference type="PANTHER" id="PTHR12346:SF0">
    <property type="entry name" value="SIN3A, ISOFORM G"/>
    <property type="match status" value="1"/>
</dbReference>
<dbReference type="InterPro" id="IPR003822">
    <property type="entry name" value="PAH"/>
</dbReference>
<dbReference type="GO" id="GO:0000122">
    <property type="term" value="P:negative regulation of transcription by RNA polymerase II"/>
    <property type="evidence" value="ECO:0007669"/>
    <property type="project" value="TreeGrafter"/>
</dbReference>
<comment type="subcellular location">
    <subcellularLocation>
        <location evidence="1 5">Nucleus</location>
    </subcellularLocation>
</comment>
<keyword evidence="3" id="KW-0677">Repeat</keyword>
<dbReference type="PROSITE" id="PS51477">
    <property type="entry name" value="PAH"/>
    <property type="match status" value="2"/>
</dbReference>
<evidence type="ECO:0000256" key="6">
    <source>
        <dbReference type="SAM" id="MobiDB-lite"/>
    </source>
</evidence>
<sequence length="1233" mass="140128">MKRLREDVYMGSQTKRPQSVASYHGDAPGQPKLMVGSSIGGSSMQRLTTSDALIYLKNVKEKFCDDKEKYDEFLEVMKDFKAQRIDTTGVSARVKELFKGHRNLILGFNTFLPRGYEITLPLEDELTPLKKPVEFDEAISFVNKIKARFQKTDHIYKSFLEILNMYRRESKSINEVYEEVAALLRDHQDLLAEFTHFLPDYSVASQQALSGRNFIHRVRSSPMPMLQQMHVDCPDPDHDKSLIIADKDQQRCNNIETDRREDRDWREKERDDGDFEHDVNRDLNNNNDLSSEWKLARAEDSLADQAGEVAEDYGALTVSSSSDDKNALKRFTKVDDGDRERECDRETEDKDRERGRESREKDRADKSVVYGNKDIASHTMSSHSDKHKNIGKPIQELDLSNCESCTPSYRLLPRNYPIPLASQRTERGAEVLNDHWVSVTSGSEDYSFKHMRKNQYEEILFRCEDDRFELDMLLESVNVTIKRVEELLDKINNNTIRTDSPIHIEEHITALNLRCIERLYGDHGLDVMDVLRKNATIALPVILTRLKQKQEEWVRCRADFNKVWAEIYAKNYHKSLDHRSFYFKQQDMKNLSTKALLAEIKEISEEKRKEEDVLLAVAAGNRQPVTPDMEFEYPDAGIHEDLYQLIKYACGELCTTEQLNKVMQIWTTFLEPVLAVPARPSAVEDILKAKNKAAKTGSPTEGANGGSPNGCASSFKRSNLPRNGDEGIPPEQSSSGNSRAKDDGSLHASSNNALQQGMTQSNGYVVDEMSGVSKQTASNELLSSSNGPFSSGVERYHGRVHLENTSGRSVTPSKPGNPVLENGHELMTNGESLPSSEPVDCSRPVVSSNIVMTEASKDCRQCKGSDEYFKVERLEGEDCSPAENEVNVDHNNKTESEGEVNEMADALDEGDGQSITFRERFLQTAKPLAKHVPAAFHDKRRDSWVFYGNDRFYVLFRLHRMLYERMLSAKINSFSAEKNRRSTNDTDPTDLYSRFMDALRNLLHGTSDNSKFEDDCRATIGTQSYLLFTLDKLIYELVKQLQIVAADEMDKRLLQLYAYENSRKTGRFYDLVYHENARVLLHDDNIYCIECDSISPTHLSIKLMENRHDKPEVTAVSMNPIFSAYLHDEFLTILPDKNEKPGIFLNRNKNKYACGDELPTTCPAAMEGLQVANGLECKIACNSSKVSYVLDTEDYLQRMAVPAKCKGFTDGCLAHRSRLGGEGMKEESMASPA</sequence>
<dbReference type="InterPro" id="IPR013194">
    <property type="entry name" value="HDAC_interact_dom"/>
</dbReference>
<dbReference type="GO" id="GO:0003714">
    <property type="term" value="F:transcription corepressor activity"/>
    <property type="evidence" value="ECO:0007669"/>
    <property type="project" value="InterPro"/>
</dbReference>
<evidence type="ECO:0000256" key="5">
    <source>
        <dbReference type="PROSITE-ProRule" id="PRU00810"/>
    </source>
</evidence>
<dbReference type="AlphaFoldDB" id="A0AAD3RZN4"/>
<evidence type="ECO:0000256" key="1">
    <source>
        <dbReference type="ARBA" id="ARBA00004123"/>
    </source>
</evidence>
<dbReference type="PANTHER" id="PTHR12346">
    <property type="entry name" value="SIN3B-RELATED"/>
    <property type="match status" value="1"/>
</dbReference>
<dbReference type="GO" id="GO:0000118">
    <property type="term" value="C:histone deacetylase complex"/>
    <property type="evidence" value="ECO:0007669"/>
    <property type="project" value="TreeGrafter"/>
</dbReference>
<dbReference type="Proteomes" id="UP001279734">
    <property type="component" value="Unassembled WGS sequence"/>
</dbReference>
<organism evidence="8 9">
    <name type="scientific">Nepenthes gracilis</name>
    <name type="common">Slender pitcher plant</name>
    <dbReference type="NCBI Taxonomy" id="150966"/>
    <lineage>
        <taxon>Eukaryota</taxon>
        <taxon>Viridiplantae</taxon>
        <taxon>Streptophyta</taxon>
        <taxon>Embryophyta</taxon>
        <taxon>Tracheophyta</taxon>
        <taxon>Spermatophyta</taxon>
        <taxon>Magnoliopsida</taxon>
        <taxon>eudicotyledons</taxon>
        <taxon>Gunneridae</taxon>
        <taxon>Pentapetalae</taxon>
        <taxon>Caryophyllales</taxon>
        <taxon>Nepenthaceae</taxon>
        <taxon>Nepenthes</taxon>
    </lineage>
</organism>
<evidence type="ECO:0000256" key="2">
    <source>
        <dbReference type="ARBA" id="ARBA00022491"/>
    </source>
</evidence>
<evidence type="ECO:0000313" key="8">
    <source>
        <dbReference type="EMBL" id="GMH01660.1"/>
    </source>
</evidence>
<feature type="region of interest" description="Disordered" evidence="6">
    <location>
        <begin position="329"/>
        <end position="368"/>
    </location>
</feature>
<evidence type="ECO:0000256" key="4">
    <source>
        <dbReference type="ARBA" id="ARBA00023242"/>
    </source>
</evidence>
<feature type="compositionally biased region" description="Polar residues" evidence="6">
    <location>
        <begin position="803"/>
        <end position="814"/>
    </location>
</feature>
<dbReference type="InterPro" id="IPR031693">
    <property type="entry name" value="Sin3_C"/>
</dbReference>
<evidence type="ECO:0000313" key="9">
    <source>
        <dbReference type="Proteomes" id="UP001279734"/>
    </source>
</evidence>
<dbReference type="InterPro" id="IPR036600">
    <property type="entry name" value="PAH_sf"/>
</dbReference>